<comment type="similarity">
    <text evidence="2">Belongs to the peptidase S26 family. IMP2 subfamily.</text>
</comment>
<dbReference type="GO" id="GO:0006627">
    <property type="term" value="P:protein processing involved in protein targeting to mitochondrion"/>
    <property type="evidence" value="ECO:0007669"/>
    <property type="project" value="InterPro"/>
</dbReference>
<dbReference type="InterPro" id="IPR036286">
    <property type="entry name" value="LexA/Signal_pep-like_sf"/>
</dbReference>
<evidence type="ECO:0000256" key="3">
    <source>
        <dbReference type="ARBA" id="ARBA00022670"/>
    </source>
</evidence>
<keyword evidence="4" id="KW-0812">Transmembrane</keyword>
<dbReference type="InterPro" id="IPR019533">
    <property type="entry name" value="Peptidase_S26"/>
</dbReference>
<evidence type="ECO:0000256" key="12">
    <source>
        <dbReference type="SAM" id="MobiDB-lite"/>
    </source>
</evidence>
<dbReference type="EC" id="3.4.21.-" evidence="11"/>
<evidence type="ECO:0000256" key="11">
    <source>
        <dbReference type="RuleBase" id="RU362041"/>
    </source>
</evidence>
<dbReference type="PROSITE" id="PS00501">
    <property type="entry name" value="SPASE_I_1"/>
    <property type="match status" value="1"/>
</dbReference>
<evidence type="ECO:0000256" key="5">
    <source>
        <dbReference type="ARBA" id="ARBA00022792"/>
    </source>
</evidence>
<dbReference type="GO" id="GO:0004252">
    <property type="term" value="F:serine-type endopeptidase activity"/>
    <property type="evidence" value="ECO:0007669"/>
    <property type="project" value="InterPro"/>
</dbReference>
<keyword evidence="5 11" id="KW-0999">Mitochondrion inner membrane</keyword>
<keyword evidence="9" id="KW-0472">Membrane</keyword>
<evidence type="ECO:0000256" key="7">
    <source>
        <dbReference type="ARBA" id="ARBA00022989"/>
    </source>
</evidence>
<dbReference type="Gene3D" id="2.10.109.10">
    <property type="entry name" value="Umud Fragment, subunit A"/>
    <property type="match status" value="1"/>
</dbReference>
<dbReference type="InterPro" id="IPR037730">
    <property type="entry name" value="IMP2"/>
</dbReference>
<evidence type="ECO:0000256" key="8">
    <source>
        <dbReference type="ARBA" id="ARBA00023128"/>
    </source>
</evidence>
<dbReference type="SUPFAM" id="SSF51306">
    <property type="entry name" value="LexA/Signal peptidase"/>
    <property type="match status" value="2"/>
</dbReference>
<keyword evidence="7" id="KW-1133">Transmembrane helix</keyword>
<dbReference type="InterPro" id="IPR019756">
    <property type="entry name" value="Pept_S26A_signal_pept_1_Ser-AS"/>
</dbReference>
<dbReference type="EMBL" id="JATAAI010000035">
    <property type="protein sequence ID" value="KAK1735224.1"/>
    <property type="molecule type" value="Genomic_DNA"/>
</dbReference>
<feature type="domain" description="Peptidase S26" evidence="13">
    <location>
        <begin position="12"/>
        <end position="221"/>
    </location>
</feature>
<keyword evidence="15" id="KW-1185">Reference proteome</keyword>
<keyword evidence="6 11" id="KW-0378">Hydrolase</keyword>
<name>A0AAD9D710_9STRA</name>
<evidence type="ECO:0000256" key="1">
    <source>
        <dbReference type="ARBA" id="ARBA00004434"/>
    </source>
</evidence>
<keyword evidence="8 11" id="KW-0496">Mitochondrion</keyword>
<evidence type="ECO:0000259" key="13">
    <source>
        <dbReference type="Pfam" id="PF10502"/>
    </source>
</evidence>
<dbReference type="Proteomes" id="UP001224775">
    <property type="component" value="Unassembled WGS sequence"/>
</dbReference>
<evidence type="ECO:0000256" key="6">
    <source>
        <dbReference type="ARBA" id="ARBA00022801"/>
    </source>
</evidence>
<dbReference type="NCBIfam" id="TIGR02227">
    <property type="entry name" value="sigpep_I_bact"/>
    <property type="match status" value="1"/>
</dbReference>
<reference evidence="14" key="1">
    <citation type="submission" date="2023-06" db="EMBL/GenBank/DDBJ databases">
        <title>Survivors Of The Sea: Transcriptome response of Skeletonema marinoi to long-term dormancy.</title>
        <authorList>
            <person name="Pinder M.I.M."/>
            <person name="Kourtchenko O."/>
            <person name="Robertson E.K."/>
            <person name="Larsson T."/>
            <person name="Maumus F."/>
            <person name="Osuna-Cruz C.M."/>
            <person name="Vancaester E."/>
            <person name="Stenow R."/>
            <person name="Vandepoele K."/>
            <person name="Ploug H."/>
            <person name="Bruchert V."/>
            <person name="Godhe A."/>
            <person name="Topel M."/>
        </authorList>
    </citation>
    <scope>NUCLEOTIDE SEQUENCE</scope>
    <source>
        <strain evidence="14">R05AC</strain>
    </source>
</reference>
<feature type="region of interest" description="Disordered" evidence="12">
    <location>
        <begin position="172"/>
        <end position="200"/>
    </location>
</feature>
<dbReference type="CDD" id="cd06530">
    <property type="entry name" value="S26_SPase_I"/>
    <property type="match status" value="1"/>
</dbReference>
<dbReference type="PANTHER" id="PTHR46041:SF2">
    <property type="entry name" value="MITOCHONDRIAL INNER MEMBRANE PROTEASE SUBUNIT 2"/>
    <property type="match status" value="1"/>
</dbReference>
<evidence type="ECO:0000256" key="9">
    <source>
        <dbReference type="ARBA" id="ARBA00023136"/>
    </source>
</evidence>
<dbReference type="InterPro" id="IPR000223">
    <property type="entry name" value="Pept_S26A_signal_pept_1"/>
</dbReference>
<comment type="subcellular location">
    <subcellularLocation>
        <location evidence="1">Mitochondrion inner membrane</location>
        <topology evidence="1">Single-pass membrane protein</topology>
    </subcellularLocation>
</comment>
<evidence type="ECO:0000313" key="15">
    <source>
        <dbReference type="Proteomes" id="UP001224775"/>
    </source>
</evidence>
<dbReference type="GO" id="GO:0042720">
    <property type="term" value="C:mitochondrial inner membrane peptidase complex"/>
    <property type="evidence" value="ECO:0007669"/>
    <property type="project" value="InterPro"/>
</dbReference>
<proteinExistence type="inferred from homology"/>
<evidence type="ECO:0000256" key="10">
    <source>
        <dbReference type="PIRSR" id="PIRSR600223-1"/>
    </source>
</evidence>
<comment type="caution">
    <text evidence="14">The sequence shown here is derived from an EMBL/GenBank/DDBJ whole genome shotgun (WGS) entry which is preliminary data.</text>
</comment>
<accession>A0AAD9D710</accession>
<dbReference type="Pfam" id="PF10502">
    <property type="entry name" value="Peptidase_S26"/>
    <property type="match status" value="1"/>
</dbReference>
<evidence type="ECO:0000313" key="14">
    <source>
        <dbReference type="EMBL" id="KAK1735224.1"/>
    </source>
</evidence>
<dbReference type="GO" id="GO:0006465">
    <property type="term" value="P:signal peptide processing"/>
    <property type="evidence" value="ECO:0007669"/>
    <property type="project" value="InterPro"/>
</dbReference>
<evidence type="ECO:0000256" key="4">
    <source>
        <dbReference type="ARBA" id="ARBA00022692"/>
    </source>
</evidence>
<feature type="active site" evidence="10">
    <location>
        <position position="41"/>
    </location>
</feature>
<sequence>MNSASSSSSLRRTLTSIALIVPPAKFISDTFYSLYRVQGSSMEPALQDGDVLLVRKADVFPHLDWKRWTSSSSSSYEEEERHQTALRVIAQDAQSGRPIGENNVGYTYLHPPTIHQLGVVVVYRAPDAEKYPTSEYRVKRVVGLGGQIVRPRESWHRIERVPSFALWVEGDNNEEDSKKDDEEEASAIKRSTTNHGKSIDSRTYGPVCKNLVEGIAERIIWPPSRWGVVSSFTPSVPRSWWA</sequence>
<evidence type="ECO:0000256" key="2">
    <source>
        <dbReference type="ARBA" id="ARBA00007066"/>
    </source>
</evidence>
<organism evidence="14 15">
    <name type="scientific">Skeletonema marinoi</name>
    <dbReference type="NCBI Taxonomy" id="267567"/>
    <lineage>
        <taxon>Eukaryota</taxon>
        <taxon>Sar</taxon>
        <taxon>Stramenopiles</taxon>
        <taxon>Ochrophyta</taxon>
        <taxon>Bacillariophyta</taxon>
        <taxon>Coscinodiscophyceae</taxon>
        <taxon>Thalassiosirophycidae</taxon>
        <taxon>Thalassiosirales</taxon>
        <taxon>Skeletonemataceae</taxon>
        <taxon>Skeletonema</taxon>
        <taxon>Skeletonema marinoi-dohrnii complex</taxon>
    </lineage>
</organism>
<keyword evidence="3 11" id="KW-0645">Protease</keyword>
<dbReference type="PANTHER" id="PTHR46041">
    <property type="entry name" value="MITOCHONDRIAL INNER MEMBRANE PROTEASE SUBUNIT 2"/>
    <property type="match status" value="1"/>
</dbReference>
<dbReference type="AlphaFoldDB" id="A0AAD9D710"/>
<feature type="active site" evidence="10">
    <location>
        <position position="139"/>
    </location>
</feature>
<protein>
    <recommendedName>
        <fullName evidence="11">Mitochondrial inner membrane protease subunit</fullName>
        <ecNumber evidence="11">3.4.21.-</ecNumber>
    </recommendedName>
</protein>
<gene>
    <name evidence="14" type="ORF">QTG54_014290</name>
</gene>